<dbReference type="AlphaFoldDB" id="A0A9P8SMW3"/>
<organism evidence="2 3">
    <name type="scientific">Hirsutella rhossiliensis</name>
    <dbReference type="NCBI Taxonomy" id="111463"/>
    <lineage>
        <taxon>Eukaryota</taxon>
        <taxon>Fungi</taxon>
        <taxon>Dikarya</taxon>
        <taxon>Ascomycota</taxon>
        <taxon>Pezizomycotina</taxon>
        <taxon>Sordariomycetes</taxon>
        <taxon>Hypocreomycetidae</taxon>
        <taxon>Hypocreales</taxon>
        <taxon>Ophiocordycipitaceae</taxon>
        <taxon>Hirsutella</taxon>
    </lineage>
</organism>
<evidence type="ECO:0000256" key="1">
    <source>
        <dbReference type="SAM" id="SignalP"/>
    </source>
</evidence>
<dbReference type="RefSeq" id="XP_044725242.1">
    <property type="nucleotide sequence ID" value="XM_044858842.1"/>
</dbReference>
<feature type="chain" id="PRO_5040477009" evidence="1">
    <location>
        <begin position="17"/>
        <end position="397"/>
    </location>
</feature>
<dbReference type="GeneID" id="68349500"/>
<sequence>MKFLNLAVFAATTAFAAPQIGTQVESSKRTLYFLDSDPKGASIVAIPIGEDGRLQSMNATGVVRTPTGGRGGIGMGMNGTVSVDPLFSQDSVVVKGSRLFTVNAGNNTLSRFYIPQNDPLHPKLVGKPVATGGEFPNTVAYSEKNQLACVANTGKKAGVQCFRVPECDQLEPVGDFMPLPINQTSPPMGPANTVSDIVFNPSESALFVSVKGDGMGKGYLYAYRVNKGEVDPKPIISRPEELRLDFSLSFLSDSDAVITDPAYGASRLSISPDLSVSVTNNVTIPGQTATCWSVYSPEFQAVYVFDGASPNVTALSPETGDIKFVVPGEQRGMGSFDAVAERSWLYVLQASPAIAVFDLKASEGDKAMPRITQYLDLASLGNGTDRSSWIGLAVYSG</sequence>
<accession>A0A9P8SMW3</accession>
<dbReference type="SUPFAM" id="SSF75011">
    <property type="entry name" value="3-carboxy-cis,cis-mucoante lactonizing enzyme"/>
    <property type="match status" value="1"/>
</dbReference>
<dbReference type="InterPro" id="IPR015943">
    <property type="entry name" value="WD40/YVTN_repeat-like_dom_sf"/>
</dbReference>
<name>A0A9P8SMW3_9HYPO</name>
<keyword evidence="3" id="KW-1185">Reference proteome</keyword>
<proteinExistence type="predicted"/>
<gene>
    <name evidence="2" type="ORF">HRG_00371</name>
</gene>
<keyword evidence="1" id="KW-0732">Signal</keyword>
<protein>
    <submittedName>
        <fullName evidence="2">3-carboxymuconate cyclase</fullName>
    </submittedName>
</protein>
<dbReference type="Gene3D" id="2.130.10.10">
    <property type="entry name" value="YVTN repeat-like/Quinoprotein amine dehydrogenase"/>
    <property type="match status" value="1"/>
</dbReference>
<evidence type="ECO:0000313" key="2">
    <source>
        <dbReference type="EMBL" id="KAH0967729.1"/>
    </source>
</evidence>
<dbReference type="OrthoDB" id="10006285at2759"/>
<feature type="signal peptide" evidence="1">
    <location>
        <begin position="1"/>
        <end position="16"/>
    </location>
</feature>
<reference evidence="2" key="1">
    <citation type="submission" date="2021-09" db="EMBL/GenBank/DDBJ databases">
        <title>A high-quality genome of the endoparasitic fungus Hirsutella rhossiliensis with a comparison of Hirsutella genomes reveals transposable elements contributing to genome size variation.</title>
        <authorList>
            <person name="Lin R."/>
            <person name="Jiao Y."/>
            <person name="Sun X."/>
            <person name="Ling J."/>
            <person name="Xie B."/>
            <person name="Cheng X."/>
        </authorList>
    </citation>
    <scope>NUCLEOTIDE SEQUENCE</scope>
    <source>
        <strain evidence="2">HR02</strain>
    </source>
</reference>
<dbReference type="EMBL" id="JAIZPD010000001">
    <property type="protein sequence ID" value="KAH0967729.1"/>
    <property type="molecule type" value="Genomic_DNA"/>
</dbReference>
<dbReference type="Proteomes" id="UP000824596">
    <property type="component" value="Unassembled WGS sequence"/>
</dbReference>
<comment type="caution">
    <text evidence="2">The sequence shown here is derived from an EMBL/GenBank/DDBJ whole genome shotgun (WGS) entry which is preliminary data.</text>
</comment>
<evidence type="ECO:0000313" key="3">
    <source>
        <dbReference type="Proteomes" id="UP000824596"/>
    </source>
</evidence>